<organism evidence="1 2">
    <name type="scientific">Viridothelium virens</name>
    <name type="common">Speckled blister lichen</name>
    <name type="synonym">Trypethelium virens</name>
    <dbReference type="NCBI Taxonomy" id="1048519"/>
    <lineage>
        <taxon>Eukaryota</taxon>
        <taxon>Fungi</taxon>
        <taxon>Dikarya</taxon>
        <taxon>Ascomycota</taxon>
        <taxon>Pezizomycotina</taxon>
        <taxon>Dothideomycetes</taxon>
        <taxon>Dothideomycetes incertae sedis</taxon>
        <taxon>Trypetheliales</taxon>
        <taxon>Trypetheliaceae</taxon>
        <taxon>Viridothelium</taxon>
    </lineage>
</organism>
<evidence type="ECO:0000313" key="1">
    <source>
        <dbReference type="EMBL" id="KAF2232208.1"/>
    </source>
</evidence>
<dbReference type="AlphaFoldDB" id="A0A6A6H2Z8"/>
<protein>
    <submittedName>
        <fullName evidence="1">Uncharacterized protein</fullName>
    </submittedName>
</protein>
<evidence type="ECO:0000313" key="2">
    <source>
        <dbReference type="Proteomes" id="UP000800092"/>
    </source>
</evidence>
<sequence length="109" mass="12772">METSRNAEFRSPKCYWSRKNTRQRYDIRIFSKDRRTHQRLILRRYLCSYRGRVQRDRLVRTSIFVSSLALSTQLFSVQANNPTIPYALNFTKIHVDCGVAGSALARTSP</sequence>
<accession>A0A6A6H2Z8</accession>
<name>A0A6A6H2Z8_VIRVR</name>
<keyword evidence="2" id="KW-1185">Reference proteome</keyword>
<reference evidence="1" key="1">
    <citation type="journal article" date="2020" name="Stud. Mycol.">
        <title>101 Dothideomycetes genomes: a test case for predicting lifestyles and emergence of pathogens.</title>
        <authorList>
            <person name="Haridas S."/>
            <person name="Albert R."/>
            <person name="Binder M."/>
            <person name="Bloem J."/>
            <person name="Labutti K."/>
            <person name="Salamov A."/>
            <person name="Andreopoulos B."/>
            <person name="Baker S."/>
            <person name="Barry K."/>
            <person name="Bills G."/>
            <person name="Bluhm B."/>
            <person name="Cannon C."/>
            <person name="Castanera R."/>
            <person name="Culley D."/>
            <person name="Daum C."/>
            <person name="Ezra D."/>
            <person name="Gonzalez J."/>
            <person name="Henrissat B."/>
            <person name="Kuo A."/>
            <person name="Liang C."/>
            <person name="Lipzen A."/>
            <person name="Lutzoni F."/>
            <person name="Magnuson J."/>
            <person name="Mondo S."/>
            <person name="Nolan M."/>
            <person name="Ohm R."/>
            <person name="Pangilinan J."/>
            <person name="Park H.-J."/>
            <person name="Ramirez L."/>
            <person name="Alfaro M."/>
            <person name="Sun H."/>
            <person name="Tritt A."/>
            <person name="Yoshinaga Y."/>
            <person name="Zwiers L.-H."/>
            <person name="Turgeon B."/>
            <person name="Goodwin S."/>
            <person name="Spatafora J."/>
            <person name="Crous P."/>
            <person name="Grigoriev I."/>
        </authorList>
    </citation>
    <scope>NUCLEOTIDE SEQUENCE</scope>
    <source>
        <strain evidence="1">Tuck. ex Michener</strain>
    </source>
</reference>
<dbReference type="EMBL" id="ML991818">
    <property type="protein sequence ID" value="KAF2232208.1"/>
    <property type="molecule type" value="Genomic_DNA"/>
</dbReference>
<dbReference type="Proteomes" id="UP000800092">
    <property type="component" value="Unassembled WGS sequence"/>
</dbReference>
<gene>
    <name evidence="1" type="ORF">EV356DRAFT_258993</name>
</gene>
<proteinExistence type="predicted"/>